<dbReference type="RefSeq" id="WP_268918572.1">
    <property type="nucleotide sequence ID" value="NZ_JAPTMY010000049.1"/>
</dbReference>
<feature type="non-terminal residue" evidence="1">
    <location>
        <position position="1"/>
    </location>
</feature>
<evidence type="ECO:0000313" key="2">
    <source>
        <dbReference type="Proteomes" id="UP001072034"/>
    </source>
</evidence>
<proteinExistence type="predicted"/>
<protein>
    <submittedName>
        <fullName evidence="1">Uncharacterized protein</fullName>
    </submittedName>
</protein>
<dbReference type="EMBL" id="JAPTMY010000049">
    <property type="protein sequence ID" value="MCZ0859350.1"/>
    <property type="molecule type" value="Genomic_DNA"/>
</dbReference>
<gene>
    <name evidence="1" type="ORF">OHJ16_15025</name>
</gene>
<sequence length="100" mass="10755">YPGIAHTSEAPADRGGFSLLRTVSRTTTAGINHKPATMTCLWYWSQSTPEALRIISITEITAANIDEPKNVPTVMAVSLPAPSLLPRLLSPGRRLITTSV</sequence>
<accession>A0ABT4IDU8</accession>
<evidence type="ECO:0000313" key="1">
    <source>
        <dbReference type="EMBL" id="MCZ0859350.1"/>
    </source>
</evidence>
<name>A0ABT4IDU8_9ACTO</name>
<comment type="caution">
    <text evidence="1">The sequence shown here is derived from an EMBL/GenBank/DDBJ whole genome shotgun (WGS) entry which is preliminary data.</text>
</comment>
<dbReference type="Proteomes" id="UP001072034">
    <property type="component" value="Unassembled WGS sequence"/>
</dbReference>
<organism evidence="1 2">
    <name type="scientific">Actinomyces israelii</name>
    <dbReference type="NCBI Taxonomy" id="1659"/>
    <lineage>
        <taxon>Bacteria</taxon>
        <taxon>Bacillati</taxon>
        <taxon>Actinomycetota</taxon>
        <taxon>Actinomycetes</taxon>
        <taxon>Actinomycetales</taxon>
        <taxon>Actinomycetaceae</taxon>
        <taxon>Actinomyces</taxon>
    </lineage>
</organism>
<keyword evidence="2" id="KW-1185">Reference proteome</keyword>
<reference evidence="1" key="1">
    <citation type="submission" date="2022-10" db="EMBL/GenBank/DDBJ databases">
        <title>Genome sequence of Actinomyces israelii ATCC 10048.</title>
        <authorList>
            <person name="Watt R.M."/>
            <person name="Tong W.M."/>
        </authorList>
    </citation>
    <scope>NUCLEOTIDE SEQUENCE</scope>
    <source>
        <strain evidence="1">ATCC 10048</strain>
    </source>
</reference>